<evidence type="ECO:0000313" key="2">
    <source>
        <dbReference type="Proteomes" id="UP001060170"/>
    </source>
</evidence>
<protein>
    <submittedName>
        <fullName evidence="1">Uncharacterized protein</fullName>
    </submittedName>
</protein>
<reference evidence="2" key="2">
    <citation type="journal article" date="2018" name="Mol. Plant Microbe Interact.">
        <title>Genome sequence resources for the wheat stripe rust pathogen (Puccinia striiformis f. sp. tritici) and the barley stripe rust pathogen (Puccinia striiformis f. sp. hordei).</title>
        <authorList>
            <person name="Xia C."/>
            <person name="Wang M."/>
            <person name="Yin C."/>
            <person name="Cornejo O.E."/>
            <person name="Hulbert S.H."/>
            <person name="Chen X."/>
        </authorList>
    </citation>
    <scope>NUCLEOTIDE SEQUENCE [LARGE SCALE GENOMIC DNA]</scope>
    <source>
        <strain evidence="2">93-210</strain>
    </source>
</reference>
<dbReference type="EMBL" id="CM045878">
    <property type="protein sequence ID" value="KAI7940344.1"/>
    <property type="molecule type" value="Genomic_DNA"/>
</dbReference>
<accession>A0ACC0DWA9</accession>
<reference evidence="2" key="1">
    <citation type="journal article" date="2018" name="BMC Genomics">
        <title>Genomic insights into host adaptation between the wheat stripe rust pathogen (Puccinia striiformis f. sp. tritici) and the barley stripe rust pathogen (Puccinia striiformis f. sp. hordei).</title>
        <authorList>
            <person name="Xia C."/>
            <person name="Wang M."/>
            <person name="Yin C."/>
            <person name="Cornejo O.E."/>
            <person name="Hulbert S.H."/>
            <person name="Chen X."/>
        </authorList>
    </citation>
    <scope>NUCLEOTIDE SEQUENCE [LARGE SCALE GENOMIC DNA]</scope>
    <source>
        <strain evidence="2">93-210</strain>
    </source>
</reference>
<proteinExistence type="predicted"/>
<comment type="caution">
    <text evidence="1">The sequence shown here is derived from an EMBL/GenBank/DDBJ whole genome shotgun (WGS) entry which is preliminary data.</text>
</comment>
<organism evidence="1 2">
    <name type="scientific">Puccinia striiformis f. sp. tritici</name>
    <dbReference type="NCBI Taxonomy" id="168172"/>
    <lineage>
        <taxon>Eukaryota</taxon>
        <taxon>Fungi</taxon>
        <taxon>Dikarya</taxon>
        <taxon>Basidiomycota</taxon>
        <taxon>Pucciniomycotina</taxon>
        <taxon>Pucciniomycetes</taxon>
        <taxon>Pucciniales</taxon>
        <taxon>Pucciniaceae</taxon>
        <taxon>Puccinia</taxon>
    </lineage>
</organism>
<sequence>MSSYNPPASGSQYEAHSICSFTSSSSPRDLQGLKLSKVKAAAALFESRSNMANQINKSPVDSSSTSISYSRPTSIDQPRSLFLNNQLTPPTTSQSYPSLKLSAGHVNQIKNQFLSNHSLVDLHRRHSSDRPTNKVLQNYNPE</sequence>
<dbReference type="Proteomes" id="UP001060170">
    <property type="component" value="Chromosome 14"/>
</dbReference>
<name>A0ACC0DWA9_9BASI</name>
<evidence type="ECO:0000313" key="1">
    <source>
        <dbReference type="EMBL" id="KAI7940344.1"/>
    </source>
</evidence>
<gene>
    <name evidence="1" type="ORF">MJO28_013996</name>
</gene>
<keyword evidence="2" id="KW-1185">Reference proteome</keyword>
<reference evidence="1 2" key="3">
    <citation type="journal article" date="2022" name="Microbiol. Spectr.">
        <title>Folding features and dynamics of 3D genome architecture in plant fungal pathogens.</title>
        <authorList>
            <person name="Xia C."/>
        </authorList>
    </citation>
    <scope>NUCLEOTIDE SEQUENCE [LARGE SCALE GENOMIC DNA]</scope>
    <source>
        <strain evidence="1 2">93-210</strain>
    </source>
</reference>